<reference evidence="2" key="1">
    <citation type="journal article" date="2015" name="PLoS Genet.">
        <title>The dynamic genome and transcriptome of the human fungal pathogen Blastomyces and close relative Emmonsia.</title>
        <authorList>
            <person name="Munoz J.F."/>
            <person name="Gauthier G.M."/>
            <person name="Desjardins C.A."/>
            <person name="Gallo J.E."/>
            <person name="Holder J."/>
            <person name="Sullivan T.D."/>
            <person name="Marty A.J."/>
            <person name="Carmen J.C."/>
            <person name="Chen Z."/>
            <person name="Ding L."/>
            <person name="Gujja S."/>
            <person name="Magrini V."/>
            <person name="Misas E."/>
            <person name="Mitreva M."/>
            <person name="Priest M."/>
            <person name="Saif S."/>
            <person name="Whiston E.A."/>
            <person name="Young S."/>
            <person name="Zeng Q."/>
            <person name="Goldman W.E."/>
            <person name="Mardis E.R."/>
            <person name="Taylor J.W."/>
            <person name="McEwen J.G."/>
            <person name="Clay O.K."/>
            <person name="Klein B.S."/>
            <person name="Cuomo C.A."/>
        </authorList>
    </citation>
    <scope>NUCLEOTIDE SEQUENCE [LARGE SCALE GENOMIC DNA]</scope>
    <source>
        <strain evidence="2">UAMH 139</strain>
    </source>
</reference>
<organism evidence="1 2">
    <name type="scientific">Blastomyces silverae</name>
    <dbReference type="NCBI Taxonomy" id="2060906"/>
    <lineage>
        <taxon>Eukaryota</taxon>
        <taxon>Fungi</taxon>
        <taxon>Dikarya</taxon>
        <taxon>Ascomycota</taxon>
        <taxon>Pezizomycotina</taxon>
        <taxon>Eurotiomycetes</taxon>
        <taxon>Eurotiomycetidae</taxon>
        <taxon>Onygenales</taxon>
        <taxon>Ajellomycetaceae</taxon>
        <taxon>Blastomyces</taxon>
    </lineage>
</organism>
<keyword evidence="2" id="KW-1185">Reference proteome</keyword>
<protein>
    <submittedName>
        <fullName evidence="1">Uncharacterized protein</fullName>
    </submittedName>
</protein>
<sequence>MSPPPSNRRPRIAPARAARDAHRLPCLKSASRASSTPALELNITSLQLSSTLLIVILLQSSQLIRGLSIDFEALVLVFFSVSQYPIKTVAQLLEDQTAPSVLK</sequence>
<dbReference type="EMBL" id="LDEV01003351">
    <property type="protein sequence ID" value="KLJ05963.1"/>
    <property type="molecule type" value="Genomic_DNA"/>
</dbReference>
<accession>A0A0H1B4G5</accession>
<proteinExistence type="predicted"/>
<name>A0A0H1B4G5_9EURO</name>
<gene>
    <name evidence="1" type="ORF">EMPG_10576</name>
</gene>
<evidence type="ECO:0000313" key="2">
    <source>
        <dbReference type="Proteomes" id="UP000053573"/>
    </source>
</evidence>
<dbReference type="AlphaFoldDB" id="A0A0H1B4G5"/>
<comment type="caution">
    <text evidence="1">The sequence shown here is derived from an EMBL/GenBank/DDBJ whole genome shotgun (WGS) entry which is preliminary data.</text>
</comment>
<evidence type="ECO:0000313" key="1">
    <source>
        <dbReference type="EMBL" id="KLJ05963.1"/>
    </source>
</evidence>
<dbReference type="Proteomes" id="UP000053573">
    <property type="component" value="Unassembled WGS sequence"/>
</dbReference>